<dbReference type="Gene3D" id="3.30.40.10">
    <property type="entry name" value="Zinc/RING finger domain, C3HC4 (zinc finger)"/>
    <property type="match status" value="1"/>
</dbReference>
<name>A0AAE1JMZ0_9FABA</name>
<dbReference type="Pfam" id="PF00097">
    <property type="entry name" value="zf-C3HC4"/>
    <property type="match status" value="1"/>
</dbReference>
<evidence type="ECO:0000313" key="6">
    <source>
        <dbReference type="EMBL" id="KAK4273486.1"/>
    </source>
</evidence>
<evidence type="ECO:0000256" key="4">
    <source>
        <dbReference type="PROSITE-ProRule" id="PRU00175"/>
    </source>
</evidence>
<comment type="caution">
    <text evidence="6">The sequence shown here is derived from an EMBL/GenBank/DDBJ whole genome shotgun (WGS) entry which is preliminary data.</text>
</comment>
<evidence type="ECO:0000256" key="2">
    <source>
        <dbReference type="ARBA" id="ARBA00022771"/>
    </source>
</evidence>
<keyword evidence="7" id="KW-1185">Reference proteome</keyword>
<dbReference type="InterPro" id="IPR001841">
    <property type="entry name" value="Znf_RING"/>
</dbReference>
<dbReference type="PROSITE" id="PS00518">
    <property type="entry name" value="ZF_RING_1"/>
    <property type="match status" value="1"/>
</dbReference>
<dbReference type="InterPro" id="IPR013083">
    <property type="entry name" value="Znf_RING/FYVE/PHD"/>
</dbReference>
<feature type="domain" description="RING-type" evidence="5">
    <location>
        <begin position="22"/>
        <end position="71"/>
    </location>
</feature>
<dbReference type="SUPFAM" id="SSF57850">
    <property type="entry name" value="RING/U-box"/>
    <property type="match status" value="1"/>
</dbReference>
<reference evidence="6" key="1">
    <citation type="submission" date="2023-10" db="EMBL/GenBank/DDBJ databases">
        <title>Chromosome-level genome of the transformable northern wattle, Acacia crassicarpa.</title>
        <authorList>
            <person name="Massaro I."/>
            <person name="Sinha N.R."/>
            <person name="Poethig S."/>
            <person name="Leichty A.R."/>
        </authorList>
    </citation>
    <scope>NUCLEOTIDE SEQUENCE</scope>
    <source>
        <strain evidence="6">Acra3RX</strain>
        <tissue evidence="6">Leaf</tissue>
    </source>
</reference>
<dbReference type="Proteomes" id="UP001293593">
    <property type="component" value="Unassembled WGS sequence"/>
</dbReference>
<evidence type="ECO:0000256" key="1">
    <source>
        <dbReference type="ARBA" id="ARBA00022723"/>
    </source>
</evidence>
<dbReference type="InterPro" id="IPR018957">
    <property type="entry name" value="Znf_C3HC4_RING-type"/>
</dbReference>
<dbReference type="InterPro" id="IPR017907">
    <property type="entry name" value="Znf_RING_CS"/>
</dbReference>
<proteinExistence type="predicted"/>
<evidence type="ECO:0000256" key="3">
    <source>
        <dbReference type="ARBA" id="ARBA00022833"/>
    </source>
</evidence>
<gene>
    <name evidence="6" type="ORF">QN277_021873</name>
</gene>
<evidence type="ECO:0000259" key="5">
    <source>
        <dbReference type="PROSITE" id="PS50089"/>
    </source>
</evidence>
<keyword evidence="1" id="KW-0479">Metal-binding</keyword>
<keyword evidence="2 4" id="KW-0863">Zinc-finger</keyword>
<dbReference type="AlphaFoldDB" id="A0AAE1JMZ0"/>
<accession>A0AAE1JMZ0</accession>
<protein>
    <recommendedName>
        <fullName evidence="5">RING-type domain-containing protein</fullName>
    </recommendedName>
</protein>
<dbReference type="GO" id="GO:0008270">
    <property type="term" value="F:zinc ion binding"/>
    <property type="evidence" value="ECO:0007669"/>
    <property type="project" value="UniProtKB-KW"/>
</dbReference>
<dbReference type="PROSITE" id="PS50089">
    <property type="entry name" value="ZF_RING_2"/>
    <property type="match status" value="1"/>
</dbReference>
<dbReference type="PANTHER" id="PTHR47692">
    <property type="entry name" value="RING/U-BOX SUPERFAMILY PROTEIN"/>
    <property type="match status" value="1"/>
</dbReference>
<organism evidence="6 7">
    <name type="scientific">Acacia crassicarpa</name>
    <name type="common">northern wattle</name>
    <dbReference type="NCBI Taxonomy" id="499986"/>
    <lineage>
        <taxon>Eukaryota</taxon>
        <taxon>Viridiplantae</taxon>
        <taxon>Streptophyta</taxon>
        <taxon>Embryophyta</taxon>
        <taxon>Tracheophyta</taxon>
        <taxon>Spermatophyta</taxon>
        <taxon>Magnoliopsida</taxon>
        <taxon>eudicotyledons</taxon>
        <taxon>Gunneridae</taxon>
        <taxon>Pentapetalae</taxon>
        <taxon>rosids</taxon>
        <taxon>fabids</taxon>
        <taxon>Fabales</taxon>
        <taxon>Fabaceae</taxon>
        <taxon>Caesalpinioideae</taxon>
        <taxon>mimosoid clade</taxon>
        <taxon>Acacieae</taxon>
        <taxon>Acacia</taxon>
    </lineage>
</organism>
<dbReference type="PANTHER" id="PTHR47692:SF2">
    <property type="entry name" value="ZINC FINGER RING-TYPE DOMAIN CONTAINING PROTEIN"/>
    <property type="match status" value="1"/>
</dbReference>
<dbReference type="SMART" id="SM00184">
    <property type="entry name" value="RING"/>
    <property type="match status" value="1"/>
</dbReference>
<sequence>MEENEGRAMTCVSSDLQDSNCCPICLGPVLQESYLDKCFHKFCFNCISRWSKVVASKHHSPPSSVKCPLCKTENFSMIYGFDGSYFRRQYMNEDSGDRFTLSRAQRYRLQCYYTEPGILEDIFDITRYWKSQKYHQPNCWIQTWLKREIQALIQEEDVDIIVHHILGVTSASLSWREQKCHVLSPEKKQEEFKMAVSEAARPFLASRTSRFVYEVQLFLASGLNIEAYDAVYMQRLGWSAPGIDTQASQTELVDRNTVTSYLYIFDADCDGNE</sequence>
<dbReference type="EMBL" id="JAWXYG010000005">
    <property type="protein sequence ID" value="KAK4273486.1"/>
    <property type="molecule type" value="Genomic_DNA"/>
</dbReference>
<evidence type="ECO:0000313" key="7">
    <source>
        <dbReference type="Proteomes" id="UP001293593"/>
    </source>
</evidence>
<keyword evidence="3" id="KW-0862">Zinc</keyword>